<evidence type="ECO:0000313" key="2">
    <source>
        <dbReference type="EMBL" id="PPR84848.1"/>
    </source>
</evidence>
<accession>A0A2P5W183</accession>
<evidence type="ECO:0000313" key="3">
    <source>
        <dbReference type="Proteomes" id="UP000239757"/>
    </source>
</evidence>
<sequence>MQLALKIRKDSLHLNQNYSKTIRQTKDEKSQSSLEELPRTKTTETVRNYHEENKDVHEERRLQIEELDEWREHKPRTHDKPKLRKNKPDTSPNQLQVGDIVLLDAVDPHIVTTTPNEEIPFMVLSISPFGIMEVSHPKFGTFKVNNTGLKHYFKIENRNEEYELLKSPLSFNGESINSIFSFLVHTARNTGMPKPWPNRGRDTAVRYKRVEAGHDFPKTWGAINPHGRATWPWVNYIGTHGHGNENPRTCQGQGSILFLRHRHATCPCHLVAYNNTRACYHITGVHYVVIKRKEGCGPILKETKGIGFFLGRCIDWAAVEQVQLTDVICALLSTDLWEQFFAITKPTYLELTLELCSNFHLQVVMTNNDDPSTIHFRLDGLFRLMSVPEFGVSLGLYTDKFMEEEDMNALPRNIHISPSFRSKASALLPSLLYLHAILAHTLTGRRESTDVLTTHDAYYLWCMANAYMTDLAYFIAFAIHHQIELHRKGVISIGPYVTHLARHFSLLNTAAQSSALTLIGQMSPQGITTMLHMRMIER</sequence>
<feature type="region of interest" description="Disordered" evidence="1">
    <location>
        <begin position="23"/>
        <end position="94"/>
    </location>
</feature>
<name>A0A2P5W183_GOSBA</name>
<reference evidence="2 3" key="1">
    <citation type="submission" date="2015-01" db="EMBL/GenBank/DDBJ databases">
        <title>Genome of allotetraploid Gossypium barbadense reveals genomic plasticity and fiber elongation in cotton evolution.</title>
        <authorList>
            <person name="Chen X."/>
            <person name="Liu X."/>
            <person name="Zhao B."/>
            <person name="Zheng H."/>
            <person name="Hu Y."/>
            <person name="Lu G."/>
            <person name="Yang C."/>
            <person name="Chen J."/>
            <person name="Shan C."/>
            <person name="Zhang L."/>
            <person name="Zhou Y."/>
            <person name="Wang L."/>
            <person name="Guo W."/>
            <person name="Bai Y."/>
            <person name="Ruan J."/>
            <person name="Shangguan X."/>
            <person name="Mao Y."/>
            <person name="Jiang J."/>
            <person name="Zhu Y."/>
            <person name="Lei J."/>
            <person name="Kang H."/>
            <person name="Chen S."/>
            <person name="He X."/>
            <person name="Wang R."/>
            <person name="Wang Y."/>
            <person name="Chen J."/>
            <person name="Wang L."/>
            <person name="Yu S."/>
            <person name="Wang B."/>
            <person name="Wei J."/>
            <person name="Song S."/>
            <person name="Lu X."/>
            <person name="Gao Z."/>
            <person name="Gu W."/>
            <person name="Deng X."/>
            <person name="Ma D."/>
            <person name="Wang S."/>
            <person name="Liang W."/>
            <person name="Fang L."/>
            <person name="Cai C."/>
            <person name="Zhu X."/>
            <person name="Zhou B."/>
            <person name="Zhang Y."/>
            <person name="Chen Z."/>
            <person name="Xu S."/>
            <person name="Zhu R."/>
            <person name="Wang S."/>
            <person name="Zhang T."/>
            <person name="Zhao G."/>
        </authorList>
    </citation>
    <scope>NUCLEOTIDE SEQUENCE [LARGE SCALE GENOMIC DNA]</scope>
    <source>
        <strain evidence="3">cv. Xinhai21</strain>
        <tissue evidence="2">Leaf</tissue>
    </source>
</reference>
<dbReference type="OrthoDB" id="1685790at2759"/>
<evidence type="ECO:0000256" key="1">
    <source>
        <dbReference type="SAM" id="MobiDB-lite"/>
    </source>
</evidence>
<feature type="compositionally biased region" description="Basic residues" evidence="1">
    <location>
        <begin position="73"/>
        <end position="85"/>
    </location>
</feature>
<dbReference type="EMBL" id="KZ669659">
    <property type="protein sequence ID" value="PPR84848.1"/>
    <property type="molecule type" value="Genomic_DNA"/>
</dbReference>
<gene>
    <name evidence="2" type="ORF">GOBAR_AA35863</name>
</gene>
<feature type="compositionally biased region" description="Basic and acidic residues" evidence="1">
    <location>
        <begin position="24"/>
        <end position="64"/>
    </location>
</feature>
<dbReference type="Proteomes" id="UP000239757">
    <property type="component" value="Unassembled WGS sequence"/>
</dbReference>
<protein>
    <submittedName>
        <fullName evidence="2">Uncharacterized protein</fullName>
    </submittedName>
</protein>
<dbReference type="AlphaFoldDB" id="A0A2P5W183"/>
<organism evidence="2 3">
    <name type="scientific">Gossypium barbadense</name>
    <name type="common">Sea Island cotton</name>
    <name type="synonym">Hibiscus barbadensis</name>
    <dbReference type="NCBI Taxonomy" id="3634"/>
    <lineage>
        <taxon>Eukaryota</taxon>
        <taxon>Viridiplantae</taxon>
        <taxon>Streptophyta</taxon>
        <taxon>Embryophyta</taxon>
        <taxon>Tracheophyta</taxon>
        <taxon>Spermatophyta</taxon>
        <taxon>Magnoliopsida</taxon>
        <taxon>eudicotyledons</taxon>
        <taxon>Gunneridae</taxon>
        <taxon>Pentapetalae</taxon>
        <taxon>rosids</taxon>
        <taxon>malvids</taxon>
        <taxon>Malvales</taxon>
        <taxon>Malvaceae</taxon>
        <taxon>Malvoideae</taxon>
        <taxon>Gossypium</taxon>
    </lineage>
</organism>
<proteinExistence type="predicted"/>